<gene>
    <name evidence="2" type="ORF">CHS0354_018266</name>
</gene>
<comment type="caution">
    <text evidence="2">The sequence shown here is derived from an EMBL/GenBank/DDBJ whole genome shotgun (WGS) entry which is preliminary data.</text>
</comment>
<dbReference type="AlphaFoldDB" id="A0AAE0SK01"/>
<reference evidence="2" key="2">
    <citation type="journal article" date="2021" name="Genome Biol. Evol.">
        <title>Developing a high-quality reference genome for a parasitic bivalve with doubly uniparental inheritance (Bivalvia: Unionida).</title>
        <authorList>
            <person name="Smith C.H."/>
        </authorList>
    </citation>
    <scope>NUCLEOTIDE SEQUENCE</scope>
    <source>
        <strain evidence="2">CHS0354</strain>
        <tissue evidence="2">Mantle</tissue>
    </source>
</reference>
<name>A0AAE0SK01_9BIVA</name>
<evidence type="ECO:0000256" key="1">
    <source>
        <dbReference type="SAM" id="MobiDB-lite"/>
    </source>
</evidence>
<dbReference type="Proteomes" id="UP001195483">
    <property type="component" value="Unassembled WGS sequence"/>
</dbReference>
<accession>A0AAE0SK01</accession>
<evidence type="ECO:0000313" key="2">
    <source>
        <dbReference type="EMBL" id="KAK3593134.1"/>
    </source>
</evidence>
<evidence type="ECO:0000313" key="3">
    <source>
        <dbReference type="Proteomes" id="UP001195483"/>
    </source>
</evidence>
<proteinExistence type="predicted"/>
<dbReference type="EMBL" id="JAEAOA010001131">
    <property type="protein sequence ID" value="KAK3593134.1"/>
    <property type="molecule type" value="Genomic_DNA"/>
</dbReference>
<sequence length="83" mass="9260">MSPEVIPSQNAPKNGNAINERQTAEKISGSLVLLQEDGDHKTNNIKKRMLTHCIEFKEVSAEGFWNSSATVTLSPKAQFVKRY</sequence>
<feature type="compositionally biased region" description="Polar residues" evidence="1">
    <location>
        <begin position="7"/>
        <end position="20"/>
    </location>
</feature>
<feature type="region of interest" description="Disordered" evidence="1">
    <location>
        <begin position="1"/>
        <end position="20"/>
    </location>
</feature>
<reference evidence="2" key="1">
    <citation type="journal article" date="2021" name="Genome Biol. Evol.">
        <title>A High-Quality Reference Genome for a Parasitic Bivalve with Doubly Uniparental Inheritance (Bivalvia: Unionida).</title>
        <authorList>
            <person name="Smith C.H."/>
        </authorList>
    </citation>
    <scope>NUCLEOTIDE SEQUENCE</scope>
    <source>
        <strain evidence="2">CHS0354</strain>
    </source>
</reference>
<organism evidence="2 3">
    <name type="scientific">Potamilus streckersoni</name>
    <dbReference type="NCBI Taxonomy" id="2493646"/>
    <lineage>
        <taxon>Eukaryota</taxon>
        <taxon>Metazoa</taxon>
        <taxon>Spiralia</taxon>
        <taxon>Lophotrochozoa</taxon>
        <taxon>Mollusca</taxon>
        <taxon>Bivalvia</taxon>
        <taxon>Autobranchia</taxon>
        <taxon>Heteroconchia</taxon>
        <taxon>Palaeoheterodonta</taxon>
        <taxon>Unionida</taxon>
        <taxon>Unionoidea</taxon>
        <taxon>Unionidae</taxon>
        <taxon>Ambleminae</taxon>
        <taxon>Lampsilini</taxon>
        <taxon>Potamilus</taxon>
    </lineage>
</organism>
<protein>
    <submittedName>
        <fullName evidence="2">Uncharacterized protein</fullName>
    </submittedName>
</protein>
<reference evidence="2" key="3">
    <citation type="submission" date="2023-05" db="EMBL/GenBank/DDBJ databases">
        <authorList>
            <person name="Smith C.H."/>
        </authorList>
    </citation>
    <scope>NUCLEOTIDE SEQUENCE</scope>
    <source>
        <strain evidence="2">CHS0354</strain>
        <tissue evidence="2">Mantle</tissue>
    </source>
</reference>
<keyword evidence="3" id="KW-1185">Reference proteome</keyword>